<dbReference type="GO" id="GO:0071013">
    <property type="term" value="C:catalytic step 2 spliceosome"/>
    <property type="evidence" value="ECO:0007669"/>
    <property type="project" value="TreeGrafter"/>
</dbReference>
<dbReference type="PANTHER" id="PTHR13471">
    <property type="entry name" value="TETRATRICOPEPTIDE-LIKE HELICAL"/>
    <property type="match status" value="1"/>
</dbReference>
<evidence type="ECO:0000256" key="2">
    <source>
        <dbReference type="ARBA" id="ARBA00009265"/>
    </source>
</evidence>
<proteinExistence type="inferred from homology"/>
<dbReference type="OrthoDB" id="297219at2759"/>
<dbReference type="SUPFAM" id="SSF48452">
    <property type="entry name" value="TPR-like"/>
    <property type="match status" value="1"/>
</dbReference>
<evidence type="ECO:0000256" key="1">
    <source>
        <dbReference type="ARBA" id="ARBA00004123"/>
    </source>
</evidence>
<keyword evidence="6" id="KW-1185">Reference proteome</keyword>
<dbReference type="EMBL" id="KZ805429">
    <property type="protein sequence ID" value="PVH97737.1"/>
    <property type="molecule type" value="Genomic_DNA"/>
</dbReference>
<dbReference type="AlphaFoldDB" id="A0A2V1DHT3"/>
<accession>A0A2V1DHT3</accession>
<comment type="subcellular location">
    <subcellularLocation>
        <location evidence="1">Nucleus</location>
    </subcellularLocation>
</comment>
<dbReference type="PANTHER" id="PTHR13471:SF0">
    <property type="entry name" value="NUCLEAR EXOSOME REGULATOR NRDE2"/>
    <property type="match status" value="1"/>
</dbReference>
<dbReference type="GO" id="GO:0031048">
    <property type="term" value="P:regulatory ncRNA-mediated heterochromatin formation"/>
    <property type="evidence" value="ECO:0007669"/>
    <property type="project" value="TreeGrafter"/>
</dbReference>
<feature type="compositionally biased region" description="Basic and acidic residues" evidence="4">
    <location>
        <begin position="36"/>
        <end position="66"/>
    </location>
</feature>
<sequence length="1071" mass="121819">MDRNVPKFTSFRPKLKPKPPEPVETPPQPKKHKPHREYQGKSHSESFRKHQELPKERGTEHRKETNRQAPQPSNRQYDGTSFFSDRRGDPDIEKYGTVNRYEVPRYHSIGYGYVLGLPLDRKIDRNLSTDKTVVITPSTSSQGKRVLTDRHALKQHHVKTIKFIKTAADEDSLNADFIALSRGSKRKRSDLDGDDADDEEGDKLSEGIADYRQLDSCASGNKPSDPDAEYESDTVIAADSELAKRNAALQRQTREHPEDLDGWLNLIKHQEAMVMADHISELTPSDKIHLATVRMSIYEQALRKFDSDESSQAKLYGGFMSEASLVWDSSRRANKWAEILKKFPLSTDLWILYLNDVQSSWATFTYDKCRDAFLDCLRTLKSGGSLVQSDFVLYILVRLTSMIHQAGYYKMAVGIWQAVLEFTLLKPRANLDQSPTENLQSFEEFWDSDVARVGEEGATGWFNFELGSTPKFPERSTDEVDENDVLNIVLFSDIEEILKSLPRAINALSLLNAFLNFCQLPPITQENNVQRYQLDPFLQDTFVEEVPYKHEESYVFPQVLARYSGCPLRKYQATTELLFQNVFPQQPRVVDALFIRRVFELLAVDISADEFIGVYLIALESNYFPSKAFKTAKRLLKARPTNLYLYNAYALAEDKHNNSLKAEQVFSTALSMPQQQPDQLPLSTPGSLDLFSNWVWQGVRKGDHLSGLWRLTVPTGQLPKYEEEPPPQAAILRTRNLLSEITSRALIGEDYARAVTSTSLLALLNYLSQPSTIHAALSVHSSLSEHFKTHPNLSAQELQAQSIAALLTHHTIYALRLPGRSQGQKDIVKPSLLRHTLEPLIQQFPSNTILLSLYATNEARFPLENRVRDLFTNLRSENDVVSSAFAMHHERLRAHITAVTAAPTAAAAAENHDSYQRIHPQPYAMRAVFTSVANSFPHCPAVRQAHAQFEFAHFKSLDQLAKAKNTVPTDREIDSENFATLHPHTEKKRIRTDRPMMKQDRQRLREVYASGLTKLPWHKGYMLLGLEIARLLESSDVGRDKGRKWDSKEDGLNISFDKIMFEKGLTNGDYA</sequence>
<evidence type="ECO:0000256" key="3">
    <source>
        <dbReference type="ARBA" id="ARBA00023242"/>
    </source>
</evidence>
<feature type="region of interest" description="Disordered" evidence="4">
    <location>
        <begin position="1"/>
        <end position="91"/>
    </location>
</feature>
<evidence type="ECO:0000256" key="4">
    <source>
        <dbReference type="SAM" id="MobiDB-lite"/>
    </source>
</evidence>
<comment type="similarity">
    <text evidence="2">Belongs to the NRDE2 family.</text>
</comment>
<dbReference type="InterPro" id="IPR013633">
    <property type="entry name" value="NRDE-2"/>
</dbReference>
<dbReference type="GO" id="GO:1902369">
    <property type="term" value="P:negative regulation of RNA catabolic process"/>
    <property type="evidence" value="ECO:0007669"/>
    <property type="project" value="TreeGrafter"/>
</dbReference>
<feature type="compositionally biased region" description="Polar residues" evidence="4">
    <location>
        <begin position="67"/>
        <end position="83"/>
    </location>
</feature>
<dbReference type="Proteomes" id="UP000244855">
    <property type="component" value="Unassembled WGS sequence"/>
</dbReference>
<dbReference type="Pfam" id="PF08424">
    <property type="entry name" value="NRDE-2"/>
    <property type="match status" value="2"/>
</dbReference>
<name>A0A2V1DHT3_9PLEO</name>
<evidence type="ECO:0000313" key="5">
    <source>
        <dbReference type="EMBL" id="PVH97737.1"/>
    </source>
</evidence>
<evidence type="ECO:0000313" key="6">
    <source>
        <dbReference type="Proteomes" id="UP000244855"/>
    </source>
</evidence>
<protein>
    <submittedName>
        <fullName evidence="5">DUF1740-domain-containing protein</fullName>
    </submittedName>
</protein>
<gene>
    <name evidence="5" type="ORF">DM02DRAFT_72732</name>
</gene>
<dbReference type="InterPro" id="IPR011990">
    <property type="entry name" value="TPR-like_helical_dom_sf"/>
</dbReference>
<reference evidence="5 6" key="1">
    <citation type="journal article" date="2018" name="Sci. Rep.">
        <title>Comparative genomics provides insights into the lifestyle and reveals functional heterogeneity of dark septate endophytic fungi.</title>
        <authorList>
            <person name="Knapp D.G."/>
            <person name="Nemeth J.B."/>
            <person name="Barry K."/>
            <person name="Hainaut M."/>
            <person name="Henrissat B."/>
            <person name="Johnson J."/>
            <person name="Kuo A."/>
            <person name="Lim J.H.P."/>
            <person name="Lipzen A."/>
            <person name="Nolan M."/>
            <person name="Ohm R.A."/>
            <person name="Tamas L."/>
            <person name="Grigoriev I.V."/>
            <person name="Spatafora J.W."/>
            <person name="Nagy L.G."/>
            <person name="Kovacs G.M."/>
        </authorList>
    </citation>
    <scope>NUCLEOTIDE SEQUENCE [LARGE SCALE GENOMIC DNA]</scope>
    <source>
        <strain evidence="5 6">DSE2036</strain>
    </source>
</reference>
<keyword evidence="3" id="KW-0539">Nucleus</keyword>
<organism evidence="5 6">
    <name type="scientific">Periconia macrospinosa</name>
    <dbReference type="NCBI Taxonomy" id="97972"/>
    <lineage>
        <taxon>Eukaryota</taxon>
        <taxon>Fungi</taxon>
        <taxon>Dikarya</taxon>
        <taxon>Ascomycota</taxon>
        <taxon>Pezizomycotina</taxon>
        <taxon>Dothideomycetes</taxon>
        <taxon>Pleosporomycetidae</taxon>
        <taxon>Pleosporales</taxon>
        <taxon>Massarineae</taxon>
        <taxon>Periconiaceae</taxon>
        <taxon>Periconia</taxon>
    </lineage>
</organism>
<dbReference type="STRING" id="97972.A0A2V1DHT3"/>